<evidence type="ECO:0000256" key="8">
    <source>
        <dbReference type="ARBA" id="ARBA00022840"/>
    </source>
</evidence>
<evidence type="ECO:0000256" key="5">
    <source>
        <dbReference type="ARBA" id="ARBA00022727"/>
    </source>
</evidence>
<keyword evidence="5 12" id="KW-0545">Nucleotide biosynthesis</keyword>
<dbReference type="AlphaFoldDB" id="A0A227KEI1"/>
<dbReference type="GO" id="GO:0004798">
    <property type="term" value="F:dTMP kinase activity"/>
    <property type="evidence" value="ECO:0007669"/>
    <property type="project" value="UniProtKB-UniRule"/>
</dbReference>
<evidence type="ECO:0000256" key="3">
    <source>
        <dbReference type="ARBA" id="ARBA00017144"/>
    </source>
</evidence>
<evidence type="ECO:0000256" key="1">
    <source>
        <dbReference type="ARBA" id="ARBA00009776"/>
    </source>
</evidence>
<evidence type="ECO:0000256" key="12">
    <source>
        <dbReference type="HAMAP-Rule" id="MF_00165"/>
    </source>
</evidence>
<name>A0A227KEI1_9BURK</name>
<evidence type="ECO:0000313" key="14">
    <source>
        <dbReference type="EMBL" id="OXE45794.1"/>
    </source>
</evidence>
<dbReference type="FunFam" id="3.40.50.300:FF:000225">
    <property type="entry name" value="Thymidylate kinase"/>
    <property type="match status" value="1"/>
</dbReference>
<feature type="domain" description="Thymidylate kinase-like" evidence="13">
    <location>
        <begin position="12"/>
        <end position="193"/>
    </location>
</feature>
<dbReference type="GeneID" id="78361393"/>
<evidence type="ECO:0000256" key="2">
    <source>
        <dbReference type="ARBA" id="ARBA00012980"/>
    </source>
</evidence>
<reference evidence="15" key="1">
    <citation type="submission" date="2017-05" db="EMBL/GenBank/DDBJ databases">
        <title>Improved OligoMM genomes.</title>
        <authorList>
            <person name="Garzetti D."/>
        </authorList>
    </citation>
    <scope>NUCLEOTIDE SEQUENCE [LARGE SCALE GENOMIC DNA]</scope>
    <source>
        <strain evidence="15">YL45</strain>
    </source>
</reference>
<keyword evidence="7 12" id="KW-0418">Kinase</keyword>
<evidence type="ECO:0000256" key="6">
    <source>
        <dbReference type="ARBA" id="ARBA00022741"/>
    </source>
</evidence>
<keyword evidence="15" id="KW-1185">Reference proteome</keyword>
<proteinExistence type="inferred from homology"/>
<dbReference type="HAMAP" id="MF_00165">
    <property type="entry name" value="Thymidylate_kinase"/>
    <property type="match status" value="1"/>
</dbReference>
<comment type="function">
    <text evidence="11 12">Phosphorylation of dTMP to form dTDP in both de novo and salvage pathways of dTTP synthesis.</text>
</comment>
<keyword evidence="8 12" id="KW-0067">ATP-binding</keyword>
<dbReference type="SUPFAM" id="SSF52540">
    <property type="entry name" value="P-loop containing nucleoside triphosphate hydrolases"/>
    <property type="match status" value="1"/>
</dbReference>
<sequence>MSAKPRGRFITVEGVDGAGKSSQIDVIAQAIRDRGIDLVITREPGGTPTAEKIREILLHDEMSPKCEMLLMFASRQENLDKVVKPAIAEGKWVLCDRFTDASYAYQAYGRNQPKEWVDLLADFVHSDISPDRTVLFDIDTEIAAARLQRKLDRFEAEEKDFHRRVREGYLTLARNEPERFLVIDSSQPKDEISAFLKEEFSKWG</sequence>
<comment type="caution">
    <text evidence="14">The sequence shown here is derived from an EMBL/GenBank/DDBJ whole genome shotgun (WGS) entry which is preliminary data.</text>
</comment>
<dbReference type="GO" id="GO:0006227">
    <property type="term" value="P:dUDP biosynthetic process"/>
    <property type="evidence" value="ECO:0007669"/>
    <property type="project" value="TreeGrafter"/>
</dbReference>
<evidence type="ECO:0000256" key="4">
    <source>
        <dbReference type="ARBA" id="ARBA00022679"/>
    </source>
</evidence>
<dbReference type="GO" id="GO:0005829">
    <property type="term" value="C:cytosol"/>
    <property type="evidence" value="ECO:0007669"/>
    <property type="project" value="TreeGrafter"/>
</dbReference>
<dbReference type="Proteomes" id="UP000214610">
    <property type="component" value="Unassembled WGS sequence"/>
</dbReference>
<dbReference type="GO" id="GO:0006233">
    <property type="term" value="P:dTDP biosynthetic process"/>
    <property type="evidence" value="ECO:0007669"/>
    <property type="project" value="InterPro"/>
</dbReference>
<dbReference type="Gene3D" id="3.40.50.300">
    <property type="entry name" value="P-loop containing nucleotide triphosphate hydrolases"/>
    <property type="match status" value="1"/>
</dbReference>
<evidence type="ECO:0000259" key="13">
    <source>
        <dbReference type="Pfam" id="PF02223"/>
    </source>
</evidence>
<dbReference type="PANTHER" id="PTHR10344">
    <property type="entry name" value="THYMIDYLATE KINASE"/>
    <property type="match status" value="1"/>
</dbReference>
<dbReference type="PANTHER" id="PTHR10344:SF4">
    <property type="entry name" value="UMP-CMP KINASE 2, MITOCHONDRIAL"/>
    <property type="match status" value="1"/>
</dbReference>
<dbReference type="GO" id="GO:0006235">
    <property type="term" value="P:dTTP biosynthetic process"/>
    <property type="evidence" value="ECO:0007669"/>
    <property type="project" value="UniProtKB-UniRule"/>
</dbReference>
<dbReference type="CDD" id="cd01672">
    <property type="entry name" value="TMPK"/>
    <property type="match status" value="1"/>
</dbReference>
<dbReference type="EMBL" id="NHMP01000007">
    <property type="protein sequence ID" value="OXE45794.1"/>
    <property type="molecule type" value="Genomic_DNA"/>
</dbReference>
<evidence type="ECO:0000313" key="15">
    <source>
        <dbReference type="Proteomes" id="UP000214610"/>
    </source>
</evidence>
<dbReference type="EC" id="2.7.4.9" evidence="2 12"/>
<dbReference type="InterPro" id="IPR039430">
    <property type="entry name" value="Thymidylate_kin-like_dom"/>
</dbReference>
<feature type="binding site" evidence="12">
    <location>
        <begin position="14"/>
        <end position="21"/>
    </location>
    <ligand>
        <name>ATP</name>
        <dbReference type="ChEBI" id="CHEBI:30616"/>
    </ligand>
</feature>
<keyword evidence="6 12" id="KW-0547">Nucleotide-binding</keyword>
<dbReference type="Pfam" id="PF02223">
    <property type="entry name" value="Thymidylate_kin"/>
    <property type="match status" value="1"/>
</dbReference>
<comment type="catalytic activity">
    <reaction evidence="10 12">
        <text>dTMP + ATP = dTDP + ADP</text>
        <dbReference type="Rhea" id="RHEA:13517"/>
        <dbReference type="ChEBI" id="CHEBI:30616"/>
        <dbReference type="ChEBI" id="CHEBI:58369"/>
        <dbReference type="ChEBI" id="CHEBI:63528"/>
        <dbReference type="ChEBI" id="CHEBI:456216"/>
        <dbReference type="EC" id="2.7.4.9"/>
    </reaction>
</comment>
<protein>
    <recommendedName>
        <fullName evidence="3 12">Thymidylate kinase</fullName>
        <ecNumber evidence="2 12">2.7.4.9</ecNumber>
    </recommendedName>
    <alternativeName>
        <fullName evidence="9 12">dTMP kinase</fullName>
    </alternativeName>
</protein>
<dbReference type="GO" id="GO:0005524">
    <property type="term" value="F:ATP binding"/>
    <property type="evidence" value="ECO:0007669"/>
    <property type="project" value="UniProtKB-UniRule"/>
</dbReference>
<comment type="similarity">
    <text evidence="1 12">Belongs to the thymidylate kinase family.</text>
</comment>
<keyword evidence="4 12" id="KW-0808">Transferase</keyword>
<dbReference type="InterPro" id="IPR027417">
    <property type="entry name" value="P-loop_NTPase"/>
</dbReference>
<gene>
    <name evidence="12" type="primary">tmk</name>
    <name evidence="14" type="ORF">ADH67_10255</name>
</gene>
<dbReference type="NCBIfam" id="TIGR00041">
    <property type="entry name" value="DTMP_kinase"/>
    <property type="match status" value="1"/>
</dbReference>
<organism evidence="14 15">
    <name type="scientific">Turicimonas muris</name>
    <dbReference type="NCBI Taxonomy" id="1796652"/>
    <lineage>
        <taxon>Bacteria</taxon>
        <taxon>Pseudomonadati</taxon>
        <taxon>Pseudomonadota</taxon>
        <taxon>Betaproteobacteria</taxon>
        <taxon>Burkholderiales</taxon>
        <taxon>Sutterellaceae</taxon>
        <taxon>Turicimonas</taxon>
    </lineage>
</organism>
<evidence type="ECO:0000256" key="10">
    <source>
        <dbReference type="ARBA" id="ARBA00048743"/>
    </source>
</evidence>
<evidence type="ECO:0000256" key="11">
    <source>
        <dbReference type="ARBA" id="ARBA00057735"/>
    </source>
</evidence>
<evidence type="ECO:0000256" key="7">
    <source>
        <dbReference type="ARBA" id="ARBA00022777"/>
    </source>
</evidence>
<accession>A0A227KEI1</accession>
<dbReference type="InterPro" id="IPR018094">
    <property type="entry name" value="Thymidylate_kinase"/>
</dbReference>
<dbReference type="RefSeq" id="WP_066592685.1">
    <property type="nucleotide sequence ID" value="NZ_CAJTBZ010000015.1"/>
</dbReference>
<evidence type="ECO:0000256" key="9">
    <source>
        <dbReference type="ARBA" id="ARBA00029962"/>
    </source>
</evidence>